<evidence type="ECO:0000256" key="2">
    <source>
        <dbReference type="SAM" id="SignalP"/>
    </source>
</evidence>
<comment type="caution">
    <text evidence="3">The sequence shown here is derived from an EMBL/GenBank/DDBJ whole genome shotgun (WGS) entry which is preliminary data.</text>
</comment>
<accession>A0ABU2CCA5</accession>
<dbReference type="InterPro" id="IPR026045">
    <property type="entry name" value="Ferric-bd"/>
</dbReference>
<sequence length="341" mass="37302">MKRQLSPQLILSSLLLLPLASQAADRLNVLCAADNDWCEVMRNAFEKETQVEVSMVRKSAGEIFAQIRAEASNPKTDIWWAGTGDPHLQAAADGFTEVYKSPQLDKLHPWAQKQAEISGFRTVGIYAGLLGIGYNPEVLKQKKIAPPQCWKDLLNPALKGEVQIANPNSSGTAYATIATLVQLQGENEAFAFMKKMNDNVSQYTKSGSAPAKALARGETAVGITFQHDLLKETVAGFPVEVVSPCEGTGYEIGSMSLIKGAKNMAVAKRFYEFALRADVQSLGAKASAFQVPSNKTATIPAKAPRLESVKTISYDFAKYGSDEVRKRLLKRWDDEIFSLPR</sequence>
<dbReference type="PANTHER" id="PTHR30006">
    <property type="entry name" value="THIAMINE-BINDING PERIPLASMIC PROTEIN-RELATED"/>
    <property type="match status" value="1"/>
</dbReference>
<dbReference type="Gene3D" id="3.40.190.10">
    <property type="entry name" value="Periplasmic binding protein-like II"/>
    <property type="match status" value="2"/>
</dbReference>
<evidence type="ECO:0000313" key="3">
    <source>
        <dbReference type="EMBL" id="MDR7378980.1"/>
    </source>
</evidence>
<dbReference type="PANTHER" id="PTHR30006:SF2">
    <property type="entry name" value="ABC TRANSPORTER SUBSTRATE-BINDING PROTEIN"/>
    <property type="match status" value="1"/>
</dbReference>
<keyword evidence="4" id="KW-1185">Reference proteome</keyword>
<dbReference type="CDD" id="cd13544">
    <property type="entry name" value="PBP2_Fbp_like_1"/>
    <property type="match status" value="1"/>
</dbReference>
<feature type="chain" id="PRO_5047139993" evidence="2">
    <location>
        <begin position="24"/>
        <end position="341"/>
    </location>
</feature>
<gene>
    <name evidence="3" type="ORF">J2X19_003674</name>
</gene>
<evidence type="ECO:0000313" key="4">
    <source>
        <dbReference type="Proteomes" id="UP001180487"/>
    </source>
</evidence>
<dbReference type="PIRSF" id="PIRSF002825">
    <property type="entry name" value="CfbpA"/>
    <property type="match status" value="1"/>
</dbReference>
<organism evidence="3 4">
    <name type="scientific">Rhodoferax ferrireducens</name>
    <dbReference type="NCBI Taxonomy" id="192843"/>
    <lineage>
        <taxon>Bacteria</taxon>
        <taxon>Pseudomonadati</taxon>
        <taxon>Pseudomonadota</taxon>
        <taxon>Betaproteobacteria</taxon>
        <taxon>Burkholderiales</taxon>
        <taxon>Comamonadaceae</taxon>
        <taxon>Rhodoferax</taxon>
    </lineage>
</organism>
<name>A0ABU2CCA5_9BURK</name>
<dbReference type="RefSeq" id="WP_116607503.1">
    <property type="nucleotide sequence ID" value="NZ_JAVDXT010000003.1"/>
</dbReference>
<dbReference type="Pfam" id="PF13343">
    <property type="entry name" value="SBP_bac_6"/>
    <property type="match status" value="1"/>
</dbReference>
<evidence type="ECO:0000256" key="1">
    <source>
        <dbReference type="ARBA" id="ARBA00022729"/>
    </source>
</evidence>
<feature type="signal peptide" evidence="2">
    <location>
        <begin position="1"/>
        <end position="23"/>
    </location>
</feature>
<keyword evidence="1 2" id="KW-0732">Signal</keyword>
<protein>
    <submittedName>
        <fullName evidence="3">Iron(III) transport system substrate-binding protein</fullName>
    </submittedName>
</protein>
<dbReference type="Proteomes" id="UP001180487">
    <property type="component" value="Unassembled WGS sequence"/>
</dbReference>
<proteinExistence type="predicted"/>
<reference evidence="3 4" key="1">
    <citation type="submission" date="2023-07" db="EMBL/GenBank/DDBJ databases">
        <title>Sorghum-associated microbial communities from plants grown in Nebraska, USA.</title>
        <authorList>
            <person name="Schachtman D."/>
        </authorList>
    </citation>
    <scope>NUCLEOTIDE SEQUENCE [LARGE SCALE GENOMIC DNA]</scope>
    <source>
        <strain evidence="3 4">BE313</strain>
    </source>
</reference>
<dbReference type="SUPFAM" id="SSF53850">
    <property type="entry name" value="Periplasmic binding protein-like II"/>
    <property type="match status" value="1"/>
</dbReference>
<dbReference type="EMBL" id="JAVDXT010000003">
    <property type="protein sequence ID" value="MDR7378980.1"/>
    <property type="molecule type" value="Genomic_DNA"/>
</dbReference>